<keyword evidence="2" id="KW-0326">Glycosidase</keyword>
<accession>A0ABQ3UGC7</accession>
<reference evidence="3 4" key="1">
    <citation type="journal article" date="2021" name="Int. J. Syst. Evol. Microbiol.">
        <title>Reticulibacter mediterranei gen. nov., sp. nov., within the new family Reticulibacteraceae fam. nov., and Ktedonospora formicarum gen. nov., sp. nov., Ktedonobacter robiniae sp. nov., Dictyobacter formicarum sp. nov. and Dictyobacter arantiisoli sp. nov., belonging to the class Ktedonobacteria.</title>
        <authorList>
            <person name="Yabe S."/>
            <person name="Zheng Y."/>
            <person name="Wang C.M."/>
            <person name="Sakai Y."/>
            <person name="Abe K."/>
            <person name="Yokota A."/>
            <person name="Donadio S."/>
            <person name="Cavaletti L."/>
            <person name="Monciardini P."/>
        </authorList>
    </citation>
    <scope>NUCLEOTIDE SEQUENCE [LARGE SCALE GENOMIC DNA]</scope>
    <source>
        <strain evidence="3 4">SOSP1-30</strain>
    </source>
</reference>
<dbReference type="InterPro" id="IPR017853">
    <property type="entry name" value="GH"/>
</dbReference>
<organism evidence="3 4">
    <name type="scientific">Ktedonobacter robiniae</name>
    <dbReference type="NCBI Taxonomy" id="2778365"/>
    <lineage>
        <taxon>Bacteria</taxon>
        <taxon>Bacillati</taxon>
        <taxon>Chloroflexota</taxon>
        <taxon>Ktedonobacteria</taxon>
        <taxon>Ktedonobacterales</taxon>
        <taxon>Ktedonobacteraceae</taxon>
        <taxon>Ktedonobacter</taxon>
    </lineage>
</organism>
<protein>
    <recommendedName>
        <fullName evidence="5">Alpha-galactosidase</fullName>
    </recommendedName>
</protein>
<evidence type="ECO:0000256" key="2">
    <source>
        <dbReference type="ARBA" id="ARBA00023295"/>
    </source>
</evidence>
<dbReference type="PANTHER" id="PTHR43053">
    <property type="entry name" value="GLYCOSIDASE FAMILY 31"/>
    <property type="match status" value="1"/>
</dbReference>
<proteinExistence type="predicted"/>
<dbReference type="InterPro" id="IPR013785">
    <property type="entry name" value="Aldolase_TIM"/>
</dbReference>
<dbReference type="InterPro" id="IPR050985">
    <property type="entry name" value="Alpha-glycosidase_related"/>
</dbReference>
<dbReference type="Gene3D" id="3.20.20.70">
    <property type="entry name" value="Aldolase class I"/>
    <property type="match status" value="1"/>
</dbReference>
<gene>
    <name evidence="3" type="ORF">KSB_02410</name>
</gene>
<dbReference type="SUPFAM" id="SSF51445">
    <property type="entry name" value="(Trans)glycosidases"/>
    <property type="match status" value="1"/>
</dbReference>
<keyword evidence="1" id="KW-0378">Hydrolase</keyword>
<dbReference type="Proteomes" id="UP000654345">
    <property type="component" value="Unassembled WGS sequence"/>
</dbReference>
<dbReference type="InterPro" id="IPR002252">
    <property type="entry name" value="Glyco_hydro_36"/>
</dbReference>
<evidence type="ECO:0000313" key="4">
    <source>
        <dbReference type="Proteomes" id="UP000654345"/>
    </source>
</evidence>
<evidence type="ECO:0008006" key="5">
    <source>
        <dbReference type="Google" id="ProtNLM"/>
    </source>
</evidence>
<sequence length="609" mass="69874">MSALHMDAHRFRVEDVGEHCTASLTTTTLTDGVHLIHLHLLSNTQTANYLPQVKLRWELPIHDIYTHWHPASDRNKTLLPDWMHGYKAKVTSQMPVSSLLNAQNENRLTFAFSDALETIEVRVGVNEETGMLHCALHLFQESSPFLASYEATLRFDTRAIPYYDALADVQHWWATQPGYTPQPVPERARLPMYSTWYSIHQALTPENVEEQCRISKTLGCESVIVDDGWQTTDNARGYAYCGDWQVAREKIPDMRAHVDRVHKLGMKYILWYSVPFIGMYSQAWESFKDRLLYTMPGLMSTGVVDPRYPEVREYLIQLYEQAVREWDLDGFKLDFVDSFRPSDNEPASLQPGQDELSVNKAVDRLLTDITTRLHVLKPDILIEFRQSYVGPLMRKYGNMFRASDCPYEFVTNRVRTLDIRLLCGSTAAHSDMLMWHKDETPEVVALQFINILFSVPQISILLDQLPESHRNIVRFWLSFWREHRDVLLDGKLMPLNPESSYPVVLASTPTKQVIAAYLDTVLKPIGEVPAHLLIVNGTLEQRLILELSTDIGERAVKTFDCQGHLVRSETLHLTAGIHRLAIPPAGVINVRKKQCHMLTDRAIYDTFTS</sequence>
<comment type="caution">
    <text evidence="3">The sequence shown here is derived from an EMBL/GenBank/DDBJ whole genome shotgun (WGS) entry which is preliminary data.</text>
</comment>
<name>A0ABQ3UGC7_9CHLR</name>
<dbReference type="CDD" id="cd14791">
    <property type="entry name" value="GH36"/>
    <property type="match status" value="1"/>
</dbReference>
<dbReference type="EMBL" id="BNJG01000001">
    <property type="protein sequence ID" value="GHO51766.1"/>
    <property type="molecule type" value="Genomic_DNA"/>
</dbReference>
<keyword evidence="4" id="KW-1185">Reference proteome</keyword>
<dbReference type="PANTHER" id="PTHR43053:SF3">
    <property type="entry name" value="ALPHA-GALACTOSIDASE C-RELATED"/>
    <property type="match status" value="1"/>
</dbReference>
<evidence type="ECO:0000256" key="1">
    <source>
        <dbReference type="ARBA" id="ARBA00022801"/>
    </source>
</evidence>
<dbReference type="Pfam" id="PF02065">
    <property type="entry name" value="Melibiase"/>
    <property type="match status" value="1"/>
</dbReference>
<evidence type="ECO:0000313" key="3">
    <source>
        <dbReference type="EMBL" id="GHO51766.1"/>
    </source>
</evidence>
<dbReference type="RefSeq" id="WP_201368741.1">
    <property type="nucleotide sequence ID" value="NZ_BNJG01000001.1"/>
</dbReference>